<gene>
    <name evidence="5" type="ORF">ACFQGU_14295</name>
</gene>
<protein>
    <submittedName>
        <fullName evidence="5">Nitroreductase family protein</fullName>
    </submittedName>
</protein>
<dbReference type="RefSeq" id="WP_386767787.1">
    <property type="nucleotide sequence ID" value="NZ_JBHSTI010000008.1"/>
</dbReference>
<evidence type="ECO:0000256" key="2">
    <source>
        <dbReference type="ARBA" id="ARBA00023002"/>
    </source>
</evidence>
<dbReference type="Proteomes" id="UP001596138">
    <property type="component" value="Unassembled WGS sequence"/>
</dbReference>
<comment type="caution">
    <text evidence="5">The sequence shown here is derived from an EMBL/GenBank/DDBJ whole genome shotgun (WGS) entry which is preliminary data.</text>
</comment>
<dbReference type="PANTHER" id="PTHR43673:SF10">
    <property type="entry name" value="NADH DEHYDROGENASE_NAD(P)H NITROREDUCTASE XCC3605-RELATED"/>
    <property type="match status" value="1"/>
</dbReference>
<comment type="similarity">
    <text evidence="1">Belongs to the nitroreductase family.</text>
</comment>
<dbReference type="SUPFAM" id="SSF55469">
    <property type="entry name" value="FMN-dependent nitroreductase-like"/>
    <property type="match status" value="1"/>
</dbReference>
<dbReference type="Pfam" id="PF00881">
    <property type="entry name" value="Nitroreductase"/>
    <property type="match status" value="1"/>
</dbReference>
<evidence type="ECO:0000259" key="4">
    <source>
        <dbReference type="Pfam" id="PF00881"/>
    </source>
</evidence>
<evidence type="ECO:0000256" key="1">
    <source>
        <dbReference type="ARBA" id="ARBA00007118"/>
    </source>
</evidence>
<evidence type="ECO:0000256" key="3">
    <source>
        <dbReference type="SAM" id="MobiDB-lite"/>
    </source>
</evidence>
<dbReference type="PANTHER" id="PTHR43673">
    <property type="entry name" value="NAD(P)H NITROREDUCTASE YDGI-RELATED"/>
    <property type="match status" value="1"/>
</dbReference>
<keyword evidence="2" id="KW-0560">Oxidoreductase</keyword>
<dbReference type="EMBL" id="JBHSTI010000008">
    <property type="protein sequence ID" value="MFC6239052.1"/>
    <property type="molecule type" value="Genomic_DNA"/>
</dbReference>
<organism evidence="5 6">
    <name type="scientific">Longivirga aurantiaca</name>
    <dbReference type="NCBI Taxonomy" id="1837743"/>
    <lineage>
        <taxon>Bacteria</taxon>
        <taxon>Bacillati</taxon>
        <taxon>Actinomycetota</taxon>
        <taxon>Actinomycetes</taxon>
        <taxon>Sporichthyales</taxon>
        <taxon>Sporichthyaceae</taxon>
        <taxon>Longivirga</taxon>
    </lineage>
</organism>
<dbReference type="CDD" id="cd02062">
    <property type="entry name" value="Nitro_FMN_reductase"/>
    <property type="match status" value="1"/>
</dbReference>
<evidence type="ECO:0000313" key="6">
    <source>
        <dbReference type="Proteomes" id="UP001596138"/>
    </source>
</evidence>
<dbReference type="InterPro" id="IPR029479">
    <property type="entry name" value="Nitroreductase"/>
</dbReference>
<name>A0ABW1T427_9ACTN</name>
<feature type="domain" description="Nitroreductase" evidence="4">
    <location>
        <begin position="7"/>
        <end position="171"/>
    </location>
</feature>
<feature type="compositionally biased region" description="Basic and acidic residues" evidence="3">
    <location>
        <begin position="191"/>
        <end position="201"/>
    </location>
</feature>
<keyword evidence="6" id="KW-1185">Reference proteome</keyword>
<sequence>MELWEALRRRTSVRSYSQEPVPSDVLERVLDSVLRAPSAGFTQGNEFLVISDPAEIAWFWATIDDPTNARTADDTALLAPVVVIPLAHKAAYLARYSAPDKQEFGLSDEEKWPVPFWYVDAGMASMCILLAAVDEGLGAWFFGFSEGEAAVLEHFGVPPQFRPAGAIALGYAAETDPLSVGSSARTRRRRTTDELTHRNGW</sequence>
<proteinExistence type="inferred from homology"/>
<evidence type="ECO:0000313" key="5">
    <source>
        <dbReference type="EMBL" id="MFC6239052.1"/>
    </source>
</evidence>
<feature type="region of interest" description="Disordered" evidence="3">
    <location>
        <begin position="181"/>
        <end position="201"/>
    </location>
</feature>
<dbReference type="Gene3D" id="3.40.109.10">
    <property type="entry name" value="NADH Oxidase"/>
    <property type="match status" value="1"/>
</dbReference>
<reference evidence="6" key="1">
    <citation type="journal article" date="2019" name="Int. J. Syst. Evol. Microbiol.">
        <title>The Global Catalogue of Microorganisms (GCM) 10K type strain sequencing project: providing services to taxonomists for standard genome sequencing and annotation.</title>
        <authorList>
            <consortium name="The Broad Institute Genomics Platform"/>
            <consortium name="The Broad Institute Genome Sequencing Center for Infectious Disease"/>
            <person name="Wu L."/>
            <person name="Ma J."/>
        </authorList>
    </citation>
    <scope>NUCLEOTIDE SEQUENCE [LARGE SCALE GENOMIC DNA]</scope>
    <source>
        <strain evidence="6">CGMCC 4.7317</strain>
    </source>
</reference>
<dbReference type="InterPro" id="IPR000415">
    <property type="entry name" value="Nitroreductase-like"/>
</dbReference>
<accession>A0ABW1T427</accession>